<evidence type="ECO:0000256" key="8">
    <source>
        <dbReference type="ARBA" id="ARBA00034120"/>
    </source>
</evidence>
<dbReference type="AlphaFoldDB" id="A0A7X2PFE0"/>
<accession>A0A7X2PFE0</accession>
<evidence type="ECO:0000256" key="7">
    <source>
        <dbReference type="ARBA" id="ARBA00023118"/>
    </source>
</evidence>
<dbReference type="InterPro" id="IPR051083">
    <property type="entry name" value="GrpII_Intron_Splice-Mob/Def"/>
</dbReference>
<dbReference type="Pfam" id="PF00078">
    <property type="entry name" value="RVT_1"/>
    <property type="match status" value="1"/>
</dbReference>
<evidence type="ECO:0000256" key="3">
    <source>
        <dbReference type="ARBA" id="ARBA00022695"/>
    </source>
</evidence>
<feature type="domain" description="Reverse transcriptase" evidence="10">
    <location>
        <begin position="58"/>
        <end position="284"/>
    </location>
</feature>
<organism evidence="11 12">
    <name type="scientific">Bullifex porci</name>
    <dbReference type="NCBI Taxonomy" id="2606638"/>
    <lineage>
        <taxon>Bacteria</taxon>
        <taxon>Pseudomonadati</taxon>
        <taxon>Spirochaetota</taxon>
        <taxon>Spirochaetia</taxon>
        <taxon>Spirochaetales</taxon>
        <taxon>Spirochaetaceae</taxon>
        <taxon>Bullifex</taxon>
    </lineage>
</organism>
<dbReference type="InterPro" id="IPR000477">
    <property type="entry name" value="RT_dom"/>
</dbReference>
<dbReference type="GO" id="GO:0003723">
    <property type="term" value="F:RNA binding"/>
    <property type="evidence" value="ECO:0007669"/>
    <property type="project" value="InterPro"/>
</dbReference>
<evidence type="ECO:0000313" key="11">
    <source>
        <dbReference type="EMBL" id="MSU07360.1"/>
    </source>
</evidence>
<keyword evidence="3 11" id="KW-0548">Nucleotidyltransferase</keyword>
<dbReference type="EC" id="2.7.7.49" evidence="1"/>
<dbReference type="PANTHER" id="PTHR34047">
    <property type="entry name" value="NUCLEAR INTRON MATURASE 1, MITOCHONDRIAL-RELATED"/>
    <property type="match status" value="1"/>
</dbReference>
<dbReference type="EMBL" id="VUNN01000049">
    <property type="protein sequence ID" value="MSU07360.1"/>
    <property type="molecule type" value="Genomic_DNA"/>
</dbReference>
<dbReference type="NCBIfam" id="TIGR04416">
    <property type="entry name" value="group_II_RT_mat"/>
    <property type="match status" value="1"/>
</dbReference>
<comment type="caution">
    <text evidence="11">The sequence shown here is derived from an EMBL/GenBank/DDBJ whole genome shotgun (WGS) entry which is preliminary data.</text>
</comment>
<dbReference type="GO" id="GO:0051607">
    <property type="term" value="P:defense response to virus"/>
    <property type="evidence" value="ECO:0007669"/>
    <property type="project" value="UniProtKB-KW"/>
</dbReference>
<comment type="catalytic activity">
    <reaction evidence="9">
        <text>DNA(n) + a 2'-deoxyribonucleoside 5'-triphosphate = DNA(n+1) + diphosphate</text>
        <dbReference type="Rhea" id="RHEA:22508"/>
        <dbReference type="Rhea" id="RHEA-COMP:17339"/>
        <dbReference type="Rhea" id="RHEA-COMP:17340"/>
        <dbReference type="ChEBI" id="CHEBI:33019"/>
        <dbReference type="ChEBI" id="CHEBI:61560"/>
        <dbReference type="ChEBI" id="CHEBI:173112"/>
        <dbReference type="EC" id="2.7.7.49"/>
    </reaction>
</comment>
<evidence type="ECO:0000256" key="4">
    <source>
        <dbReference type="ARBA" id="ARBA00022723"/>
    </source>
</evidence>
<sequence length="451" mass="52948">MKGENHKEPNTELCRRMLSLQNLEKAINAVKRNKGSAGVDGVKVDEIESYMHQNWKHIEEQILARTYKPQPVKRVEIPKDNGGVRLLGVPCVIDRVIQQAMVQVLTPVFEPTFSDYSYGFRPNRSAEDAVRKAQEYMAEGYKHVVDLDLSKFFDRVNHDYLMTLVDNTLKDKDIRRLIFVYLKSGIMCDGCLIPSEEGTPQGGPLSPMLSNIYLTPYDKELERRGHKFVRYADDCNIFTKSKYACNRVKESVIRFLEGKMKLKVNTEKTEARRVEGSSFLGFTFTTRVSTEGLGYCRPKDKKLRKFEDKIREITSRSRGVAFSAVVQELNAYIRGWINYYARSNIHSYIKEKAAWIRRRLRQYLWKQWKTPSNRRDKLQELGIPKWRLDKINCYSSCRWYKISSILSPYITNNTLFNKFNLVDIEGEYKRLHRERRLLDRTYNSQSEFVFI</sequence>
<evidence type="ECO:0000256" key="1">
    <source>
        <dbReference type="ARBA" id="ARBA00012493"/>
    </source>
</evidence>
<dbReference type="Pfam" id="PF08388">
    <property type="entry name" value="GIIM"/>
    <property type="match status" value="1"/>
</dbReference>
<dbReference type="RefSeq" id="WP_154427042.1">
    <property type="nucleotide sequence ID" value="NZ_VUNN01000049.1"/>
</dbReference>
<comment type="similarity">
    <text evidence="8">Belongs to the bacterial reverse transcriptase family.</text>
</comment>
<keyword evidence="6 11" id="KW-0695">RNA-directed DNA polymerase</keyword>
<dbReference type="InterPro" id="IPR000123">
    <property type="entry name" value="Reverse_transcriptase_msDNA"/>
</dbReference>
<dbReference type="SUPFAM" id="SSF56672">
    <property type="entry name" value="DNA/RNA polymerases"/>
    <property type="match status" value="1"/>
</dbReference>
<dbReference type="PANTHER" id="PTHR34047:SF8">
    <property type="entry name" value="PROTEIN YKFC"/>
    <property type="match status" value="1"/>
</dbReference>
<dbReference type="Proteomes" id="UP000460549">
    <property type="component" value="Unassembled WGS sequence"/>
</dbReference>
<evidence type="ECO:0000256" key="2">
    <source>
        <dbReference type="ARBA" id="ARBA00022679"/>
    </source>
</evidence>
<dbReference type="InterPro" id="IPR043502">
    <property type="entry name" value="DNA/RNA_pol_sf"/>
</dbReference>
<gene>
    <name evidence="11" type="primary">ltrA</name>
    <name evidence="11" type="ORF">FYJ80_11455</name>
</gene>
<reference evidence="11 12" key="1">
    <citation type="submission" date="2019-08" db="EMBL/GenBank/DDBJ databases">
        <title>In-depth cultivation of the pig gut microbiome towards novel bacterial diversity and tailored functional studies.</title>
        <authorList>
            <person name="Wylensek D."/>
            <person name="Hitch T.C.A."/>
            <person name="Clavel T."/>
        </authorList>
    </citation>
    <scope>NUCLEOTIDE SEQUENCE [LARGE SCALE GENOMIC DNA]</scope>
    <source>
        <strain evidence="11 12">NM-380-WT-3C1</strain>
    </source>
</reference>
<proteinExistence type="inferred from homology"/>
<name>A0A7X2PFE0_9SPIO</name>
<dbReference type="InterPro" id="IPR030931">
    <property type="entry name" value="Group_II_RT_mat"/>
</dbReference>
<dbReference type="CDD" id="cd01651">
    <property type="entry name" value="RT_G2_intron"/>
    <property type="match status" value="1"/>
</dbReference>
<dbReference type="InterPro" id="IPR013597">
    <property type="entry name" value="Mat_intron_G2"/>
</dbReference>
<keyword evidence="2 11" id="KW-0808">Transferase</keyword>
<keyword evidence="7" id="KW-0051">Antiviral defense</keyword>
<dbReference type="PROSITE" id="PS50878">
    <property type="entry name" value="RT_POL"/>
    <property type="match status" value="1"/>
</dbReference>
<keyword evidence="5" id="KW-0460">Magnesium</keyword>
<keyword evidence="4" id="KW-0479">Metal-binding</keyword>
<evidence type="ECO:0000256" key="9">
    <source>
        <dbReference type="ARBA" id="ARBA00048173"/>
    </source>
</evidence>
<evidence type="ECO:0000256" key="5">
    <source>
        <dbReference type="ARBA" id="ARBA00022842"/>
    </source>
</evidence>
<evidence type="ECO:0000259" key="10">
    <source>
        <dbReference type="PROSITE" id="PS50878"/>
    </source>
</evidence>
<dbReference type="GO" id="GO:0003964">
    <property type="term" value="F:RNA-directed DNA polymerase activity"/>
    <property type="evidence" value="ECO:0007669"/>
    <property type="project" value="UniProtKB-KW"/>
</dbReference>
<dbReference type="GO" id="GO:0046872">
    <property type="term" value="F:metal ion binding"/>
    <property type="evidence" value="ECO:0007669"/>
    <property type="project" value="UniProtKB-KW"/>
</dbReference>
<dbReference type="PRINTS" id="PR00866">
    <property type="entry name" value="RNADNAPOLMS"/>
</dbReference>
<evidence type="ECO:0000313" key="12">
    <source>
        <dbReference type="Proteomes" id="UP000460549"/>
    </source>
</evidence>
<protein>
    <recommendedName>
        <fullName evidence="1">RNA-directed DNA polymerase</fullName>
        <ecNumber evidence="1">2.7.7.49</ecNumber>
    </recommendedName>
</protein>
<keyword evidence="12" id="KW-1185">Reference proteome</keyword>
<evidence type="ECO:0000256" key="6">
    <source>
        <dbReference type="ARBA" id="ARBA00022918"/>
    </source>
</evidence>